<feature type="region of interest" description="Disordered" evidence="2">
    <location>
        <begin position="71"/>
        <end position="112"/>
    </location>
</feature>
<protein>
    <submittedName>
        <fullName evidence="4">Mobilization protein</fullName>
    </submittedName>
</protein>
<evidence type="ECO:0000313" key="5">
    <source>
        <dbReference type="Proteomes" id="UP001320702"/>
    </source>
</evidence>
<proteinExistence type="predicted"/>
<evidence type="ECO:0000256" key="1">
    <source>
        <dbReference type="SAM" id="Coils"/>
    </source>
</evidence>
<dbReference type="EMBL" id="JANAVZ010000011">
    <property type="protein sequence ID" value="MCT4334395.1"/>
    <property type="molecule type" value="Genomic_DNA"/>
</dbReference>
<dbReference type="EMBL" id="JANAVZ010000011">
    <property type="protein sequence ID" value="MCT4334424.1"/>
    <property type="molecule type" value="Genomic_DNA"/>
</dbReference>
<evidence type="ECO:0000313" key="3">
    <source>
        <dbReference type="EMBL" id="MCT4334395.1"/>
    </source>
</evidence>
<keyword evidence="5" id="KW-1185">Reference proteome</keyword>
<accession>A0ABT2KEN1</accession>
<evidence type="ECO:0000313" key="4">
    <source>
        <dbReference type="EMBL" id="MCT4334424.1"/>
    </source>
</evidence>
<evidence type="ECO:0000256" key="2">
    <source>
        <dbReference type="SAM" id="MobiDB-lite"/>
    </source>
</evidence>
<keyword evidence="1" id="KW-0175">Coiled coil</keyword>
<gene>
    <name evidence="3" type="ORF">MU516_16150</name>
    <name evidence="4" type="ORF">MU516_16305</name>
</gene>
<feature type="coiled-coil region" evidence="1">
    <location>
        <begin position="6"/>
        <end position="33"/>
    </location>
</feature>
<dbReference type="RefSeq" id="WP_260278310.1">
    <property type="nucleotide sequence ID" value="NZ_JANAVZ010000011.1"/>
</dbReference>
<sequence length="112" mass="12092">MAETELERAEKRYAQAKARLQALKNRESAKQRKLDTRRKVILGGALIDLAGRDDAAARMLDRLIRNLPRDQDRKAFEGWSAERDAAGSGEENAEGSASPAPAVGDADAGTTG</sequence>
<organism evidence="4 5">
    <name type="scientific">Paracoccus maritimus</name>
    <dbReference type="NCBI Taxonomy" id="2933292"/>
    <lineage>
        <taxon>Bacteria</taxon>
        <taxon>Pseudomonadati</taxon>
        <taxon>Pseudomonadota</taxon>
        <taxon>Alphaproteobacteria</taxon>
        <taxon>Rhodobacterales</taxon>
        <taxon>Paracoccaceae</taxon>
        <taxon>Paracoccus</taxon>
    </lineage>
</organism>
<dbReference type="Proteomes" id="UP001320702">
    <property type="component" value="Unassembled WGS sequence"/>
</dbReference>
<feature type="compositionally biased region" description="Basic and acidic residues" evidence="2">
    <location>
        <begin position="71"/>
        <end position="85"/>
    </location>
</feature>
<comment type="caution">
    <text evidence="4">The sequence shown here is derived from an EMBL/GenBank/DDBJ whole genome shotgun (WGS) entry which is preliminary data.</text>
</comment>
<reference evidence="4 5" key="1">
    <citation type="submission" date="2022-04" db="EMBL/GenBank/DDBJ databases">
        <title>Paracoccus sp. YLB-12 draft genome sequence.</title>
        <authorList>
            <person name="Yu L."/>
        </authorList>
    </citation>
    <scope>NUCLEOTIDE SEQUENCE [LARGE SCALE GENOMIC DNA]</scope>
    <source>
        <strain evidence="4 5">YLB-12</strain>
    </source>
</reference>
<name>A0ABT2KEN1_9RHOB</name>